<reference evidence="2" key="1">
    <citation type="submission" date="2020-05" db="EMBL/GenBank/DDBJ databases">
        <authorList>
            <person name="Chiriac C."/>
            <person name="Salcher M."/>
            <person name="Ghai R."/>
            <person name="Kavagutti S V."/>
        </authorList>
    </citation>
    <scope>NUCLEOTIDE SEQUENCE</scope>
</reference>
<dbReference type="AlphaFoldDB" id="A0A6J6LL32"/>
<feature type="region of interest" description="Disordered" evidence="1">
    <location>
        <begin position="1"/>
        <end position="28"/>
    </location>
</feature>
<evidence type="ECO:0000313" key="2">
    <source>
        <dbReference type="EMBL" id="CAB4662431.1"/>
    </source>
</evidence>
<gene>
    <name evidence="2" type="ORF">UFOPK2214_01328</name>
</gene>
<sequence length="53" mass="5570">MEASAVGEEIPADVMDCPGANKSTHRPQLENDDRASIRFDAATVIALGALEGE</sequence>
<proteinExistence type="predicted"/>
<evidence type="ECO:0000256" key="1">
    <source>
        <dbReference type="SAM" id="MobiDB-lite"/>
    </source>
</evidence>
<protein>
    <submittedName>
        <fullName evidence="2">Unannotated protein</fullName>
    </submittedName>
</protein>
<dbReference type="EMBL" id="CAEZWJ010000059">
    <property type="protein sequence ID" value="CAB4662431.1"/>
    <property type="molecule type" value="Genomic_DNA"/>
</dbReference>
<name>A0A6J6LL32_9ZZZZ</name>
<organism evidence="2">
    <name type="scientific">freshwater metagenome</name>
    <dbReference type="NCBI Taxonomy" id="449393"/>
    <lineage>
        <taxon>unclassified sequences</taxon>
        <taxon>metagenomes</taxon>
        <taxon>ecological metagenomes</taxon>
    </lineage>
</organism>
<accession>A0A6J6LL32</accession>